<evidence type="ECO:0000313" key="2">
    <source>
        <dbReference type="WBParaSite" id="RSKR_0001089400.1"/>
    </source>
</evidence>
<protein>
    <submittedName>
        <fullName evidence="2">IgGFc_binding domain-containing protein</fullName>
    </submittedName>
</protein>
<reference evidence="2" key="1">
    <citation type="submission" date="2016-11" db="UniProtKB">
        <authorList>
            <consortium name="WormBaseParasite"/>
        </authorList>
    </citation>
    <scope>IDENTIFICATION</scope>
    <source>
        <strain evidence="2">KR3021</strain>
    </source>
</reference>
<dbReference type="Proteomes" id="UP000095286">
    <property type="component" value="Unplaced"/>
</dbReference>
<dbReference type="WBParaSite" id="RSKR_0001089400.1">
    <property type="protein sequence ID" value="RSKR_0001089400.1"/>
    <property type="gene ID" value="RSKR_0001089400"/>
</dbReference>
<accession>A0AC35UFE4</accession>
<organism evidence="1 2">
    <name type="scientific">Rhabditophanes sp. KR3021</name>
    <dbReference type="NCBI Taxonomy" id="114890"/>
    <lineage>
        <taxon>Eukaryota</taxon>
        <taxon>Metazoa</taxon>
        <taxon>Ecdysozoa</taxon>
        <taxon>Nematoda</taxon>
        <taxon>Chromadorea</taxon>
        <taxon>Rhabditida</taxon>
        <taxon>Tylenchina</taxon>
        <taxon>Panagrolaimomorpha</taxon>
        <taxon>Strongyloidoidea</taxon>
        <taxon>Alloionematidae</taxon>
        <taxon>Rhabditophanes</taxon>
    </lineage>
</organism>
<name>A0AC35UFE4_9BILA</name>
<sequence>MKVVAFFLFALLQGLGDAAYSDGKKFVFSFSVDVIRGVGPTAQPAVIVIPLYNDTVCTFNYTRISDHKLVSFQKQVYYDKTNEFMLADDPKEIYVTGRYDGYGYGITKTNDFRIFAECGEVVKLIGRAADPRWGWGDLFIIPSIQNAAYTYTLSMPSAVQTEKGHLMILPVEKDQLVNLNIIGYSNGLVLSNQNVQYSSAVGENQRYISVYIYDSKNNHFNATVSIISNVPIMISMITSASTKTGNRNDGTCGDTCFYDYTAFMPISLGPIDCDSLEDKPDIRMITNDLTTRLYLSPANLRGNDCDDNSVITLYDDKTNINGNEEVVSNIGLTRIEMAAINQTGFRSESGQITNYRFGSFIDQDPSVGLFTHYVPSTEEWVSGKTHFYSLDKNCYLELYVNKDASDIAHIKLDGLSISKSNPKKTVLKMFSQEYTQFILPITGYGLHNLRITKGKYVLYVACKAVNSIHNGAGYLTGFEKRQ</sequence>
<proteinExistence type="predicted"/>
<evidence type="ECO:0000313" key="1">
    <source>
        <dbReference type="Proteomes" id="UP000095286"/>
    </source>
</evidence>